<keyword evidence="2" id="KW-0472">Membrane</keyword>
<gene>
    <name evidence="3" type="ORF">MTP09_10395</name>
</gene>
<feature type="transmembrane region" description="Helical" evidence="2">
    <location>
        <begin position="84"/>
        <end position="105"/>
    </location>
</feature>
<evidence type="ECO:0000256" key="2">
    <source>
        <dbReference type="SAM" id="Phobius"/>
    </source>
</evidence>
<keyword evidence="4" id="KW-1185">Reference proteome</keyword>
<protein>
    <submittedName>
        <fullName evidence="3">Uncharacterized protein</fullName>
    </submittedName>
</protein>
<keyword evidence="2" id="KW-0812">Transmembrane</keyword>
<name>A0ABY4BNF9_9FLAO</name>
<keyword evidence="1" id="KW-0175">Coiled coil</keyword>
<organism evidence="3 4">
    <name type="scientific">Chryseobacterium suipulveris</name>
    <dbReference type="NCBI Taxonomy" id="2929800"/>
    <lineage>
        <taxon>Bacteria</taxon>
        <taxon>Pseudomonadati</taxon>
        <taxon>Bacteroidota</taxon>
        <taxon>Flavobacteriia</taxon>
        <taxon>Flavobacteriales</taxon>
        <taxon>Weeksellaceae</taxon>
        <taxon>Chryseobacterium group</taxon>
        <taxon>Chryseobacterium</taxon>
    </lineage>
</organism>
<keyword evidence="2" id="KW-1133">Transmembrane helix</keyword>
<feature type="coiled-coil region" evidence="1">
    <location>
        <begin position="14"/>
        <end position="41"/>
    </location>
</feature>
<evidence type="ECO:0000313" key="4">
    <source>
        <dbReference type="Proteomes" id="UP000831460"/>
    </source>
</evidence>
<evidence type="ECO:0000313" key="3">
    <source>
        <dbReference type="EMBL" id="UOE40319.1"/>
    </source>
</evidence>
<sequence length="176" mass="20776">MENSEQKPNPTELLANLLEELKKNNNNNSNLKRDIQRLRIIKAFISKKTDSLREVLETLPKTIELQFSESSKSQLEQLNRKSHILKIVVISSVVYFLMSLIYLFYLKKMSYGWYSEAIKSKKEFLIDLEKENRTVVSTEYLDNLENNTKMMKEFIKRNPKDGSKLLNFKEGFDSRK</sequence>
<accession>A0ABY4BNF9</accession>
<dbReference type="RefSeq" id="WP_243548342.1">
    <property type="nucleotide sequence ID" value="NZ_CP094532.1"/>
</dbReference>
<dbReference type="EMBL" id="CP094532">
    <property type="protein sequence ID" value="UOE40319.1"/>
    <property type="molecule type" value="Genomic_DNA"/>
</dbReference>
<reference evidence="3 4" key="1">
    <citation type="submission" date="2022-03" db="EMBL/GenBank/DDBJ databases">
        <title>Chryseobacterium sp. isolated from particulate matters in swine house.</title>
        <authorList>
            <person name="Won M."/>
            <person name="Kim S.-J."/>
            <person name="Kwon S.-W."/>
        </authorList>
    </citation>
    <scope>NUCLEOTIDE SEQUENCE [LARGE SCALE GENOMIC DNA]</scope>
    <source>
        <strain evidence="3 4">SC2-2</strain>
    </source>
</reference>
<evidence type="ECO:0000256" key="1">
    <source>
        <dbReference type="SAM" id="Coils"/>
    </source>
</evidence>
<proteinExistence type="predicted"/>
<dbReference type="Proteomes" id="UP000831460">
    <property type="component" value="Chromosome"/>
</dbReference>